<feature type="compositionally biased region" description="Low complexity" evidence="1">
    <location>
        <begin position="312"/>
        <end position="352"/>
    </location>
</feature>
<feature type="region of interest" description="Disordered" evidence="1">
    <location>
        <begin position="277"/>
        <end position="298"/>
    </location>
</feature>
<gene>
    <name evidence="2" type="primary">PARPA_00048.1 scaffold 197</name>
</gene>
<evidence type="ECO:0000313" key="3">
    <source>
        <dbReference type="Proteomes" id="UP000054107"/>
    </source>
</evidence>
<feature type="compositionally biased region" description="Low complexity" evidence="1">
    <location>
        <begin position="361"/>
        <end position="377"/>
    </location>
</feature>
<name>A0A0B7MVE4_9FUNG</name>
<dbReference type="Proteomes" id="UP000054107">
    <property type="component" value="Unassembled WGS sequence"/>
</dbReference>
<reference evidence="2 3" key="1">
    <citation type="submission" date="2014-09" db="EMBL/GenBank/DDBJ databases">
        <authorList>
            <person name="Ellenberger Sabrina"/>
        </authorList>
    </citation>
    <scope>NUCLEOTIDE SEQUENCE [LARGE SCALE GENOMIC DNA]</scope>
    <source>
        <strain evidence="2 3">CBS 412.66</strain>
    </source>
</reference>
<proteinExistence type="predicted"/>
<feature type="region of interest" description="Disordered" evidence="1">
    <location>
        <begin position="207"/>
        <end position="237"/>
    </location>
</feature>
<sequence length="396" mass="43715">MSSEIRLDLQNVQIVPSTAIFYKDSNTNEDTVNINAFCNNPKLIILMIIPKRLILAQQDSYDFCNPCRVESILVNAKEKLQYSYLYSMNLMPNRDTRFSILVDSIAFGQVTPITDDMKYILNVVEGPIRQIRSTSRRTGTAIINMQTDVSDTEVHFDENVEHTQDIGHTNDEYNTSNDANAPSLSSAGLYEQAFEEDIIEAEIMAAEFQQETDTDDQIQPPTRRRDKGKQKAVDFRLKRTLSDSSSDETSVYTTNKRFSGVRTSKKFKPITAEDIINLQDTNSQSPTENSSPTSVYSEVATERHLATIAITSPTSAASPTSASPAASSIPGSLIPASPTPASAMPANPTMSSTASPTARPTVQAASATATTDVDVTQHGFRRSRRLYNRPTPDYSQ</sequence>
<keyword evidence="3" id="KW-1185">Reference proteome</keyword>
<organism evidence="2 3">
    <name type="scientific">Parasitella parasitica</name>
    <dbReference type="NCBI Taxonomy" id="35722"/>
    <lineage>
        <taxon>Eukaryota</taxon>
        <taxon>Fungi</taxon>
        <taxon>Fungi incertae sedis</taxon>
        <taxon>Mucoromycota</taxon>
        <taxon>Mucoromycotina</taxon>
        <taxon>Mucoromycetes</taxon>
        <taxon>Mucorales</taxon>
        <taxon>Mucorineae</taxon>
        <taxon>Mucoraceae</taxon>
        <taxon>Parasitella</taxon>
    </lineage>
</organism>
<evidence type="ECO:0000313" key="2">
    <source>
        <dbReference type="EMBL" id="CEP06804.1"/>
    </source>
</evidence>
<dbReference type="EMBL" id="LN718724">
    <property type="protein sequence ID" value="CEP06804.1"/>
    <property type="molecule type" value="Genomic_DNA"/>
</dbReference>
<evidence type="ECO:0000256" key="1">
    <source>
        <dbReference type="SAM" id="MobiDB-lite"/>
    </source>
</evidence>
<dbReference type="AlphaFoldDB" id="A0A0B7MVE4"/>
<protein>
    <submittedName>
        <fullName evidence="2">Uncharacterized protein</fullName>
    </submittedName>
</protein>
<feature type="compositionally biased region" description="Polar residues" evidence="1">
    <location>
        <begin position="278"/>
        <end position="296"/>
    </location>
</feature>
<accession>A0A0B7MVE4</accession>
<feature type="region of interest" description="Disordered" evidence="1">
    <location>
        <begin position="312"/>
        <end position="396"/>
    </location>
</feature>